<organism evidence="1 2">
    <name type="scientific">Brevundimonas subvibrioides</name>
    <dbReference type="NCBI Taxonomy" id="74313"/>
    <lineage>
        <taxon>Bacteria</taxon>
        <taxon>Pseudomonadati</taxon>
        <taxon>Pseudomonadota</taxon>
        <taxon>Alphaproteobacteria</taxon>
        <taxon>Caulobacterales</taxon>
        <taxon>Caulobacteraceae</taxon>
        <taxon>Brevundimonas</taxon>
    </lineage>
</organism>
<sequence>MTIRDEVDHAMDAYHGDDLQCVMVGFDQWDQFCREVGLTPAPDYPGSSDVEVSYRGMSIRPGMSPDEIVLVTGQ</sequence>
<comment type="caution">
    <text evidence="1">The sequence shown here is derived from an EMBL/GenBank/DDBJ whole genome shotgun (WGS) entry which is preliminary data.</text>
</comment>
<evidence type="ECO:0000313" key="2">
    <source>
        <dbReference type="Proteomes" id="UP000216147"/>
    </source>
</evidence>
<dbReference type="Proteomes" id="UP000216147">
    <property type="component" value="Unassembled WGS sequence"/>
</dbReference>
<dbReference type="AlphaFoldDB" id="A0A258HQN5"/>
<dbReference type="EMBL" id="NCEQ01000002">
    <property type="protein sequence ID" value="OYX58643.1"/>
    <property type="molecule type" value="Genomic_DNA"/>
</dbReference>
<reference evidence="1 2" key="1">
    <citation type="submission" date="2017-03" db="EMBL/GenBank/DDBJ databases">
        <title>Lifting the veil on microbial sulfur biogeochemistry in mining wastewaters.</title>
        <authorList>
            <person name="Kantor R.S."/>
            <person name="Colenbrander Nelson T."/>
            <person name="Marshall S."/>
            <person name="Bennett D."/>
            <person name="Apte S."/>
            <person name="Camacho D."/>
            <person name="Thomas B.C."/>
            <person name="Warren L.A."/>
            <person name="Banfield J.F."/>
        </authorList>
    </citation>
    <scope>NUCLEOTIDE SEQUENCE [LARGE SCALE GENOMIC DNA]</scope>
    <source>
        <strain evidence="1">32-68-21</strain>
    </source>
</reference>
<evidence type="ECO:0000313" key="1">
    <source>
        <dbReference type="EMBL" id="OYX58643.1"/>
    </source>
</evidence>
<gene>
    <name evidence="1" type="ORF">B7Y86_02875</name>
</gene>
<proteinExistence type="predicted"/>
<name>A0A258HQN5_9CAUL</name>
<protein>
    <submittedName>
        <fullName evidence="1">Uncharacterized protein</fullName>
    </submittedName>
</protein>
<accession>A0A258HQN5</accession>